<organism evidence="8 9">
    <name type="scientific">Thermoanaerobacterium xylanolyticum (strain ATCC 49914 / DSM 7097 / LX-11)</name>
    <dbReference type="NCBI Taxonomy" id="858215"/>
    <lineage>
        <taxon>Bacteria</taxon>
        <taxon>Bacillati</taxon>
        <taxon>Bacillota</taxon>
        <taxon>Clostridia</taxon>
        <taxon>Thermoanaerobacterales</taxon>
        <taxon>Thermoanaerobacteraceae</taxon>
        <taxon>Thermoanaerobacterium</taxon>
    </lineage>
</organism>
<dbReference type="Proteomes" id="UP000007239">
    <property type="component" value="Chromosome"/>
</dbReference>
<dbReference type="Pfam" id="PF04316">
    <property type="entry name" value="FlgM"/>
    <property type="match status" value="1"/>
</dbReference>
<dbReference type="GO" id="GO:0044781">
    <property type="term" value="P:bacterial-type flagellum organization"/>
    <property type="evidence" value="ECO:0007669"/>
    <property type="project" value="UniProtKB-KW"/>
</dbReference>
<dbReference type="eggNOG" id="COG2747">
    <property type="taxonomic scope" value="Bacteria"/>
</dbReference>
<evidence type="ECO:0000256" key="4">
    <source>
        <dbReference type="ARBA" id="ARBA00022795"/>
    </source>
</evidence>
<dbReference type="STRING" id="858215.Thexy_1894"/>
<dbReference type="HOGENOM" id="CLU_169011_8_0_9"/>
<dbReference type="AlphaFoldDB" id="F6BJ96"/>
<evidence type="ECO:0000256" key="3">
    <source>
        <dbReference type="ARBA" id="ARBA00022491"/>
    </source>
</evidence>
<keyword evidence="9" id="KW-1185">Reference proteome</keyword>
<gene>
    <name evidence="8" type="ordered locus">Thexy_1894</name>
</gene>
<evidence type="ECO:0000259" key="7">
    <source>
        <dbReference type="Pfam" id="PF04316"/>
    </source>
</evidence>
<dbReference type="SUPFAM" id="SSF101498">
    <property type="entry name" value="Anti-sigma factor FlgM"/>
    <property type="match status" value="1"/>
</dbReference>
<name>F6BJ96_THEXL</name>
<dbReference type="EMBL" id="CP002739">
    <property type="protein sequence ID" value="AEF17913.1"/>
    <property type="molecule type" value="Genomic_DNA"/>
</dbReference>
<keyword evidence="5" id="KW-0805">Transcription regulation</keyword>
<dbReference type="NCBIfam" id="TIGR03824">
    <property type="entry name" value="FlgM_jcvi"/>
    <property type="match status" value="1"/>
</dbReference>
<accession>F6BJ96</accession>
<feature type="domain" description="Anti-sigma-28 factor FlgM C-terminal" evidence="7">
    <location>
        <begin position="33"/>
        <end position="84"/>
    </location>
</feature>
<protein>
    <recommendedName>
        <fullName evidence="2">Negative regulator of flagellin synthesis</fullName>
    </recommendedName>
</protein>
<keyword evidence="3" id="KW-0678">Repressor</keyword>
<keyword evidence="4" id="KW-1005">Bacterial flagellum biogenesis</keyword>
<comment type="similarity">
    <text evidence="1">Belongs to the FlgM family.</text>
</comment>
<reference evidence="8" key="1">
    <citation type="submission" date="2011-05" db="EMBL/GenBank/DDBJ databases">
        <title>Complete sequence of Thermoanaerobacterium xylanolyticum LX-11.</title>
        <authorList>
            <consortium name="US DOE Joint Genome Institute"/>
            <person name="Lucas S."/>
            <person name="Han J."/>
            <person name="Lapidus A."/>
            <person name="Cheng J.-F."/>
            <person name="Goodwin L."/>
            <person name="Pitluck S."/>
            <person name="Peters L."/>
            <person name="Mikhailova N."/>
            <person name="Lu M."/>
            <person name="Han C."/>
            <person name="Tapia R."/>
            <person name="Land M."/>
            <person name="Hauser L."/>
            <person name="Kyrpides N."/>
            <person name="Ivanova N."/>
            <person name="Pagani I."/>
            <person name="Hemme C."/>
            <person name="Woyke T."/>
        </authorList>
    </citation>
    <scope>NUCLEOTIDE SEQUENCE</scope>
    <source>
        <strain evidence="8">LX-11</strain>
    </source>
</reference>
<keyword evidence="6" id="KW-0804">Transcription</keyword>
<evidence type="ECO:0000256" key="5">
    <source>
        <dbReference type="ARBA" id="ARBA00023015"/>
    </source>
</evidence>
<evidence type="ECO:0000256" key="6">
    <source>
        <dbReference type="ARBA" id="ARBA00023163"/>
    </source>
</evidence>
<evidence type="ECO:0000256" key="2">
    <source>
        <dbReference type="ARBA" id="ARBA00017823"/>
    </source>
</evidence>
<dbReference type="GO" id="GO:0045892">
    <property type="term" value="P:negative regulation of DNA-templated transcription"/>
    <property type="evidence" value="ECO:0007669"/>
    <property type="project" value="InterPro"/>
</dbReference>
<evidence type="ECO:0000313" key="9">
    <source>
        <dbReference type="Proteomes" id="UP000007239"/>
    </source>
</evidence>
<dbReference type="KEGG" id="txy:Thexy_1894"/>
<dbReference type="RefSeq" id="WP_013788643.1">
    <property type="nucleotide sequence ID" value="NC_015555.1"/>
</dbReference>
<evidence type="ECO:0000256" key="1">
    <source>
        <dbReference type="ARBA" id="ARBA00005322"/>
    </source>
</evidence>
<dbReference type="InterPro" id="IPR035890">
    <property type="entry name" value="Anti-sigma-28_factor_FlgM_sf"/>
</dbReference>
<dbReference type="InterPro" id="IPR031316">
    <property type="entry name" value="FlgM_C"/>
</dbReference>
<sequence>MKIYNNINVNNIYDMYKSANANAVNTSKTNKVDKVEISDNASKISKSFAEYDKLREKKVQDIKAKVDSGNYNIKSDDIAESMIKGAILDKKV</sequence>
<dbReference type="InterPro" id="IPR007412">
    <property type="entry name" value="FlgM"/>
</dbReference>
<proteinExistence type="inferred from homology"/>
<evidence type="ECO:0000313" key="8">
    <source>
        <dbReference type="EMBL" id="AEF17913.1"/>
    </source>
</evidence>